<gene>
    <name evidence="1" type="ORF">HETIRDRAFT_18490</name>
</gene>
<dbReference type="RefSeq" id="XP_009540259.1">
    <property type="nucleotide sequence ID" value="XM_009541964.1"/>
</dbReference>
<reference evidence="1 2" key="1">
    <citation type="journal article" date="2012" name="New Phytol.">
        <title>Insight into trade-off between wood decay and parasitism from the genome of a fungal forest pathogen.</title>
        <authorList>
            <person name="Olson A."/>
            <person name="Aerts A."/>
            <person name="Asiegbu F."/>
            <person name="Belbahri L."/>
            <person name="Bouzid O."/>
            <person name="Broberg A."/>
            <person name="Canback B."/>
            <person name="Coutinho P.M."/>
            <person name="Cullen D."/>
            <person name="Dalman K."/>
            <person name="Deflorio G."/>
            <person name="van Diepen L.T."/>
            <person name="Dunand C."/>
            <person name="Duplessis S."/>
            <person name="Durling M."/>
            <person name="Gonthier P."/>
            <person name="Grimwood J."/>
            <person name="Fossdal C.G."/>
            <person name="Hansson D."/>
            <person name="Henrissat B."/>
            <person name="Hietala A."/>
            <person name="Himmelstrand K."/>
            <person name="Hoffmeister D."/>
            <person name="Hogberg N."/>
            <person name="James T.Y."/>
            <person name="Karlsson M."/>
            <person name="Kohler A."/>
            <person name="Kues U."/>
            <person name="Lee Y.H."/>
            <person name="Lin Y.C."/>
            <person name="Lind M."/>
            <person name="Lindquist E."/>
            <person name="Lombard V."/>
            <person name="Lucas S."/>
            <person name="Lunden K."/>
            <person name="Morin E."/>
            <person name="Murat C."/>
            <person name="Park J."/>
            <person name="Raffaello T."/>
            <person name="Rouze P."/>
            <person name="Salamov A."/>
            <person name="Schmutz J."/>
            <person name="Solheim H."/>
            <person name="Stahlberg J."/>
            <person name="Velez H."/>
            <person name="de Vries R.P."/>
            <person name="Wiebenga A."/>
            <person name="Woodward S."/>
            <person name="Yakovlev I."/>
            <person name="Garbelotto M."/>
            <person name="Martin F."/>
            <person name="Grigoriev I.V."/>
            <person name="Stenlid J."/>
        </authorList>
    </citation>
    <scope>NUCLEOTIDE SEQUENCE [LARGE SCALE GENOMIC DNA]</scope>
    <source>
        <strain evidence="1 2">TC 32-1</strain>
    </source>
</reference>
<organism evidence="1 2">
    <name type="scientific">Heterobasidion irregulare (strain TC 32-1)</name>
    <dbReference type="NCBI Taxonomy" id="747525"/>
    <lineage>
        <taxon>Eukaryota</taxon>
        <taxon>Fungi</taxon>
        <taxon>Dikarya</taxon>
        <taxon>Basidiomycota</taxon>
        <taxon>Agaricomycotina</taxon>
        <taxon>Agaricomycetes</taxon>
        <taxon>Russulales</taxon>
        <taxon>Bondarzewiaceae</taxon>
        <taxon>Heterobasidion</taxon>
        <taxon>Heterobasidion annosum species complex</taxon>
    </lineage>
</organism>
<proteinExistence type="predicted"/>
<dbReference type="HOGENOM" id="CLU_142394_1_0_1"/>
<dbReference type="eggNOG" id="KOG0017">
    <property type="taxonomic scope" value="Eukaryota"/>
</dbReference>
<evidence type="ECO:0000313" key="1">
    <source>
        <dbReference type="EMBL" id="ETW86498.1"/>
    </source>
</evidence>
<dbReference type="InParanoid" id="W4KKW9"/>
<accession>W4KKW9</accession>
<evidence type="ECO:0000313" key="2">
    <source>
        <dbReference type="Proteomes" id="UP000030671"/>
    </source>
</evidence>
<dbReference type="KEGG" id="hir:HETIRDRAFT_18490"/>
<dbReference type="InterPro" id="IPR043502">
    <property type="entry name" value="DNA/RNA_pol_sf"/>
</dbReference>
<feature type="non-terminal residue" evidence="1">
    <location>
        <position position="1"/>
    </location>
</feature>
<sequence>PGIRRFIWEHAQDVHRVMHRIKCAGGTFSATKGQICRPDVVIVGQRCTPEGRLPETKKIDKILNWPVLTSVKDVRGFLGLCG</sequence>
<dbReference type="OrthoDB" id="3193212at2759"/>
<dbReference type="SUPFAM" id="SSF56672">
    <property type="entry name" value="DNA/RNA polymerases"/>
    <property type="match status" value="1"/>
</dbReference>
<dbReference type="AlphaFoldDB" id="W4KKW9"/>
<keyword evidence="2" id="KW-1185">Reference proteome</keyword>
<feature type="non-terminal residue" evidence="1">
    <location>
        <position position="82"/>
    </location>
</feature>
<name>W4KKW9_HETIT</name>
<dbReference type="EMBL" id="KI925454">
    <property type="protein sequence ID" value="ETW86498.1"/>
    <property type="molecule type" value="Genomic_DNA"/>
</dbReference>
<dbReference type="Proteomes" id="UP000030671">
    <property type="component" value="Unassembled WGS sequence"/>
</dbReference>
<protein>
    <submittedName>
        <fullName evidence="1">Uncharacterized protein</fullName>
    </submittedName>
</protein>
<dbReference type="GeneID" id="20668618"/>